<dbReference type="STRING" id="37659.GCA_000703125_02805"/>
<accession>A0A2S6G0N6</accession>
<dbReference type="SUPFAM" id="SSF64518">
    <property type="entry name" value="Phase 1 flagellin"/>
    <property type="match status" value="1"/>
</dbReference>
<sequence>MNAMNAHRNMMGNTSVAGKAMEKLSSGLRINRAGDDAAGLAISEKMRGQIRGLDQAGRNAQDFISLI</sequence>
<evidence type="ECO:0000313" key="4">
    <source>
        <dbReference type="Proteomes" id="UP000239863"/>
    </source>
</evidence>
<dbReference type="GO" id="GO:0005198">
    <property type="term" value="F:structural molecule activity"/>
    <property type="evidence" value="ECO:0007669"/>
    <property type="project" value="InterPro"/>
</dbReference>
<dbReference type="AlphaFoldDB" id="A0A2S6G0N6"/>
<comment type="caution">
    <text evidence="3">The sequence shown here is derived from an EMBL/GenBank/DDBJ whole genome shotgun (WGS) entry which is preliminary data.</text>
</comment>
<dbReference type="EMBL" id="PTIS01000001">
    <property type="protein sequence ID" value="PPK49492.1"/>
    <property type="molecule type" value="Genomic_DNA"/>
</dbReference>
<feature type="domain" description="Flagellin N-terminal" evidence="2">
    <location>
        <begin position="1"/>
        <end position="67"/>
    </location>
</feature>
<keyword evidence="3" id="KW-0969">Cilium</keyword>
<keyword evidence="3" id="KW-0966">Cell projection</keyword>
<dbReference type="Proteomes" id="UP000239863">
    <property type="component" value="Unassembled WGS sequence"/>
</dbReference>
<protein>
    <recommendedName>
        <fullName evidence="1">Flagellin</fullName>
    </recommendedName>
</protein>
<reference evidence="3 4" key="1">
    <citation type="submission" date="2018-02" db="EMBL/GenBank/DDBJ databases">
        <title>Genomic Encyclopedia of Archaeal and Bacterial Type Strains, Phase II (KMG-II): from individual species to whole genera.</title>
        <authorList>
            <person name="Goeker M."/>
        </authorList>
    </citation>
    <scope>NUCLEOTIDE SEQUENCE [LARGE SCALE GENOMIC DNA]</scope>
    <source>
        <strain evidence="3 4">DSM 15099</strain>
    </source>
</reference>
<dbReference type="InterPro" id="IPR001029">
    <property type="entry name" value="Flagellin_N"/>
</dbReference>
<keyword evidence="3" id="KW-0282">Flagellum</keyword>
<dbReference type="GO" id="GO:0009288">
    <property type="term" value="C:bacterial-type flagellum"/>
    <property type="evidence" value="ECO:0007669"/>
    <property type="project" value="InterPro"/>
</dbReference>
<evidence type="ECO:0000256" key="1">
    <source>
        <dbReference type="ARBA" id="ARBA00020110"/>
    </source>
</evidence>
<dbReference type="InterPro" id="IPR001492">
    <property type="entry name" value="Flagellin"/>
</dbReference>
<evidence type="ECO:0000259" key="2">
    <source>
        <dbReference type="Pfam" id="PF00669"/>
    </source>
</evidence>
<name>A0A2S6G0N6_9CLOT</name>
<evidence type="ECO:0000313" key="3">
    <source>
        <dbReference type="EMBL" id="PPK49492.1"/>
    </source>
</evidence>
<dbReference type="PANTHER" id="PTHR42792">
    <property type="entry name" value="FLAGELLIN"/>
    <property type="match status" value="1"/>
</dbReference>
<proteinExistence type="predicted"/>
<dbReference type="PANTHER" id="PTHR42792:SF2">
    <property type="entry name" value="FLAGELLIN"/>
    <property type="match status" value="1"/>
</dbReference>
<gene>
    <name evidence="3" type="ORF">BD821_101153</name>
</gene>
<organism evidence="3 4">
    <name type="scientific">Clostridium algidicarnis DSM 15099</name>
    <dbReference type="NCBI Taxonomy" id="1121295"/>
    <lineage>
        <taxon>Bacteria</taxon>
        <taxon>Bacillati</taxon>
        <taxon>Bacillota</taxon>
        <taxon>Clostridia</taxon>
        <taxon>Eubacteriales</taxon>
        <taxon>Clostridiaceae</taxon>
        <taxon>Clostridium</taxon>
    </lineage>
</organism>
<dbReference type="Pfam" id="PF00669">
    <property type="entry name" value="Flagellin_N"/>
    <property type="match status" value="1"/>
</dbReference>
<dbReference type="Gene3D" id="1.20.1330.10">
    <property type="entry name" value="f41 fragment of flagellin, N-terminal domain"/>
    <property type="match status" value="1"/>
</dbReference>